<evidence type="ECO:0000313" key="4">
    <source>
        <dbReference type="EMBL" id="ORY80758.1"/>
    </source>
</evidence>
<dbReference type="PANTHER" id="PTHR10742:SF386">
    <property type="entry name" value="LYSINE-SPECIFIC HISTONE DEMETHYLASE 1A"/>
    <property type="match status" value="1"/>
</dbReference>
<dbReference type="InParanoid" id="A0A1Y2FA24"/>
<dbReference type="GO" id="GO:0006338">
    <property type="term" value="P:chromatin remodeling"/>
    <property type="evidence" value="ECO:0007669"/>
    <property type="project" value="TreeGrafter"/>
</dbReference>
<dbReference type="GO" id="GO:0050660">
    <property type="term" value="F:flavin adenine dinucleotide binding"/>
    <property type="evidence" value="ECO:0007669"/>
    <property type="project" value="TreeGrafter"/>
</dbReference>
<reference evidence="4 5" key="1">
    <citation type="submission" date="2016-07" db="EMBL/GenBank/DDBJ databases">
        <title>Pervasive Adenine N6-methylation of Active Genes in Fungi.</title>
        <authorList>
            <consortium name="DOE Joint Genome Institute"/>
            <person name="Mondo S.J."/>
            <person name="Dannebaum R.O."/>
            <person name="Kuo R.C."/>
            <person name="Labutti K."/>
            <person name="Haridas S."/>
            <person name="Kuo A."/>
            <person name="Salamov A."/>
            <person name="Ahrendt S.R."/>
            <person name="Lipzen A."/>
            <person name="Sullivan W."/>
            <person name="Andreopoulos W.B."/>
            <person name="Clum A."/>
            <person name="Lindquist E."/>
            <person name="Daum C."/>
            <person name="Ramamoorthy G.K."/>
            <person name="Gryganskyi A."/>
            <person name="Culley D."/>
            <person name="Magnuson J.K."/>
            <person name="James T.Y."/>
            <person name="O'Malley M.A."/>
            <person name="Stajich J.E."/>
            <person name="Spatafora J.W."/>
            <person name="Visel A."/>
            <person name="Grigoriev I.V."/>
        </authorList>
    </citation>
    <scope>NUCLEOTIDE SEQUENCE [LARGE SCALE GENOMIC DNA]</scope>
    <source>
        <strain evidence="4 5">62-1032</strain>
    </source>
</reference>
<dbReference type="Pfam" id="PF13450">
    <property type="entry name" value="NAD_binding_8"/>
    <property type="match status" value="1"/>
</dbReference>
<keyword evidence="2" id="KW-0560">Oxidoreductase</keyword>
<organism evidence="4 5">
    <name type="scientific">Leucosporidium creatinivorum</name>
    <dbReference type="NCBI Taxonomy" id="106004"/>
    <lineage>
        <taxon>Eukaryota</taxon>
        <taxon>Fungi</taxon>
        <taxon>Dikarya</taxon>
        <taxon>Basidiomycota</taxon>
        <taxon>Pucciniomycotina</taxon>
        <taxon>Microbotryomycetes</taxon>
        <taxon>Leucosporidiales</taxon>
        <taxon>Leucosporidium</taxon>
    </lineage>
</organism>
<keyword evidence="5" id="KW-1185">Reference proteome</keyword>
<evidence type="ECO:0000259" key="3">
    <source>
        <dbReference type="Pfam" id="PF01593"/>
    </source>
</evidence>
<dbReference type="Proteomes" id="UP000193467">
    <property type="component" value="Unassembled WGS sequence"/>
</dbReference>
<feature type="domain" description="Amine oxidase" evidence="3">
    <location>
        <begin position="173"/>
        <end position="459"/>
    </location>
</feature>
<proteinExistence type="inferred from homology"/>
<protein>
    <recommendedName>
        <fullName evidence="3">Amine oxidase domain-containing protein</fullName>
    </recommendedName>
</protein>
<dbReference type="SUPFAM" id="SSF54373">
    <property type="entry name" value="FAD-linked reductases, C-terminal domain"/>
    <property type="match status" value="1"/>
</dbReference>
<dbReference type="InterPro" id="IPR036188">
    <property type="entry name" value="FAD/NAD-bd_sf"/>
</dbReference>
<evidence type="ECO:0000313" key="5">
    <source>
        <dbReference type="Proteomes" id="UP000193467"/>
    </source>
</evidence>
<dbReference type="Pfam" id="PF01593">
    <property type="entry name" value="Amino_oxidase"/>
    <property type="match status" value="1"/>
</dbReference>
<dbReference type="EMBL" id="MCGR01000024">
    <property type="protein sequence ID" value="ORY80758.1"/>
    <property type="molecule type" value="Genomic_DNA"/>
</dbReference>
<gene>
    <name evidence="4" type="ORF">BCR35DRAFT_257423</name>
</gene>
<dbReference type="OrthoDB" id="5046242at2759"/>
<dbReference type="GO" id="GO:0016491">
    <property type="term" value="F:oxidoreductase activity"/>
    <property type="evidence" value="ECO:0007669"/>
    <property type="project" value="UniProtKB-KW"/>
</dbReference>
<name>A0A1Y2FA24_9BASI</name>
<feature type="non-terminal residue" evidence="4">
    <location>
        <position position="459"/>
    </location>
</feature>
<dbReference type="AlphaFoldDB" id="A0A1Y2FA24"/>
<sequence>TFLYLNMTTLHDVLIIGTGLSALTAASTLKQHQPILLEARNRIGGRAHTSTITEQPVDLGCSMIHGYKEGNPLTQVLQDYSLPPAHVVTGSQPLVITSSGPLSSTSANTLFSTSATLSYSPPHPPPSSSASLASVLLPALSSPELVALARTTEIGAGVKLEELSAKWWGFGRGFGGTDGFPVGGYVSILEALVGEIEEAGGKIELEKEVVSLSDLGAGKGVQVTTRDGTIYRAKTVLSTLPLGVLQARPPSFTPSLPPTLLSAIQRTRVGVLEKAVLSYSSPWWTSPETYGQFLLLPTVSPSEQVEPTSLEQLFNQTTLNVSSFARIGKTPHPTLLVYLGADAGSFVARYPPAEVLSALHSYLSSRIPSTTTTPPPAFLPQKSTLTSWLNDPFSLGATSSPITLATSDDGEQASPLDFLVLGRSVWDGRLGFAGEHTEVDSRGSAAGAVVSGKREGERV</sequence>
<dbReference type="SUPFAM" id="SSF51905">
    <property type="entry name" value="FAD/NAD(P)-binding domain"/>
    <property type="match status" value="1"/>
</dbReference>
<feature type="non-terminal residue" evidence="4">
    <location>
        <position position="1"/>
    </location>
</feature>
<dbReference type="Gene3D" id="3.90.660.10">
    <property type="match status" value="1"/>
</dbReference>
<dbReference type="GO" id="GO:0003682">
    <property type="term" value="F:chromatin binding"/>
    <property type="evidence" value="ECO:0007669"/>
    <property type="project" value="TreeGrafter"/>
</dbReference>
<dbReference type="InterPro" id="IPR002937">
    <property type="entry name" value="Amino_oxidase"/>
</dbReference>
<comment type="similarity">
    <text evidence="1">Belongs to the flavin monoamine oxidase family.</text>
</comment>
<accession>A0A1Y2FA24</accession>
<dbReference type="STRING" id="106004.A0A1Y2FA24"/>
<comment type="caution">
    <text evidence="4">The sequence shown here is derived from an EMBL/GenBank/DDBJ whole genome shotgun (WGS) entry which is preliminary data.</text>
</comment>
<evidence type="ECO:0000256" key="1">
    <source>
        <dbReference type="ARBA" id="ARBA00005995"/>
    </source>
</evidence>
<evidence type="ECO:0000256" key="2">
    <source>
        <dbReference type="ARBA" id="ARBA00023002"/>
    </source>
</evidence>
<dbReference type="PANTHER" id="PTHR10742">
    <property type="entry name" value="FLAVIN MONOAMINE OXIDASE"/>
    <property type="match status" value="1"/>
</dbReference>
<dbReference type="InterPro" id="IPR050281">
    <property type="entry name" value="Flavin_monoamine_oxidase"/>
</dbReference>
<dbReference type="Gene3D" id="3.50.50.60">
    <property type="entry name" value="FAD/NAD(P)-binding domain"/>
    <property type="match status" value="1"/>
</dbReference>